<dbReference type="Pfam" id="PF00389">
    <property type="entry name" value="2-Hacid_dh"/>
    <property type="match status" value="1"/>
</dbReference>
<evidence type="ECO:0000256" key="12">
    <source>
        <dbReference type="RuleBase" id="RU003719"/>
    </source>
</evidence>
<keyword evidence="7 12" id="KW-0560">Oxidoreductase</keyword>
<evidence type="ECO:0000259" key="13">
    <source>
        <dbReference type="PROSITE" id="PS51671"/>
    </source>
</evidence>
<dbReference type="GO" id="GO:0004617">
    <property type="term" value="F:phosphoglycerate dehydrogenase activity"/>
    <property type="evidence" value="ECO:0007669"/>
    <property type="project" value="UniProtKB-EC"/>
</dbReference>
<evidence type="ECO:0000256" key="11">
    <source>
        <dbReference type="ARBA" id="ARBA00048731"/>
    </source>
</evidence>
<dbReference type="GO" id="GO:0051287">
    <property type="term" value="F:NAD binding"/>
    <property type="evidence" value="ECO:0007669"/>
    <property type="project" value="InterPro"/>
</dbReference>
<gene>
    <name evidence="14" type="ORF">CBP76_01465</name>
</gene>
<dbReference type="Proteomes" id="UP000235649">
    <property type="component" value="Unassembled WGS sequence"/>
</dbReference>
<keyword evidence="8" id="KW-0520">NAD</keyword>
<accession>A0A2N7AX99</accession>
<dbReference type="InterPro" id="IPR002912">
    <property type="entry name" value="ACT_dom"/>
</dbReference>
<comment type="function">
    <text evidence="1">Catalyzes the reversible oxidation of 3-phospho-D-glycerate to 3-phosphonooxypyruvate, the first step of the phosphorylated L-serine biosynthesis pathway. Also catalyzes the reversible oxidation of 2-hydroxyglutarate to 2-oxoglutarate.</text>
</comment>
<dbReference type="PANTHER" id="PTHR42938">
    <property type="entry name" value="FORMATE DEHYDROGENASE 1"/>
    <property type="match status" value="1"/>
</dbReference>
<dbReference type="EC" id="1.1.1.399" evidence="4"/>
<evidence type="ECO:0000256" key="4">
    <source>
        <dbReference type="ARBA" id="ARBA00013001"/>
    </source>
</evidence>
<evidence type="ECO:0000256" key="10">
    <source>
        <dbReference type="ARBA" id="ARBA00048126"/>
    </source>
</evidence>
<evidence type="ECO:0000313" key="14">
    <source>
        <dbReference type="EMBL" id="PMD73474.1"/>
    </source>
</evidence>
<sequence length="389" mass="42992">MYQVKTFNAIAQKGLEEFDDEFQINCSDDPDAYLIRSVNLLKSDFPKKLKTIVRAGAGINNIPIELVTKKGIAVFNTPGSNANAVKELIVALMIDISRNIFEAHDYSMENTKADVSQRTEKDKTKFNGKELMGKKIAVIGLGNVGSLVANAALNLGMKVIGYDPYLSSDAAWRINNKVKRVDTIYQALSEADIVTVHVPKNQETTDLISTEEIKKMKKGVILFNYSRMGIVDNYSVVKAVDEKKISHYCTDFGEPLISNRKEVTITPHIGGSTIEAESKGAIQGADTIINYLKSGDTIHCANLPNIQIPFETARRITIIHQNIPNMVGQFSTKIANLNINIENMSNAAKNLVAYTIIDVAAFNATKQKKLLESINAINGVYKVRIIKHQ</sequence>
<dbReference type="Gene3D" id="3.30.70.260">
    <property type="match status" value="1"/>
</dbReference>
<dbReference type="InterPro" id="IPR029753">
    <property type="entry name" value="D-isomer_DH_CS"/>
</dbReference>
<evidence type="ECO:0000256" key="6">
    <source>
        <dbReference type="ARBA" id="ARBA00021582"/>
    </source>
</evidence>
<evidence type="ECO:0000256" key="7">
    <source>
        <dbReference type="ARBA" id="ARBA00023002"/>
    </source>
</evidence>
<dbReference type="InterPro" id="IPR045865">
    <property type="entry name" value="ACT-like_dom_sf"/>
</dbReference>
<evidence type="ECO:0000256" key="9">
    <source>
        <dbReference type="ARBA" id="ARBA00030455"/>
    </source>
</evidence>
<evidence type="ECO:0000256" key="2">
    <source>
        <dbReference type="ARBA" id="ARBA00005216"/>
    </source>
</evidence>
<dbReference type="SUPFAM" id="SSF52283">
    <property type="entry name" value="Formate/glycerate dehydrogenase catalytic domain-like"/>
    <property type="match status" value="1"/>
</dbReference>
<dbReference type="UniPathway" id="UPA00135">
    <property type="reaction ID" value="UER00196"/>
</dbReference>
<comment type="catalytic activity">
    <reaction evidence="10">
        <text>(R)-2-hydroxyglutarate + NAD(+) = 2-oxoglutarate + NADH + H(+)</text>
        <dbReference type="Rhea" id="RHEA:49612"/>
        <dbReference type="ChEBI" id="CHEBI:15378"/>
        <dbReference type="ChEBI" id="CHEBI:15801"/>
        <dbReference type="ChEBI" id="CHEBI:16810"/>
        <dbReference type="ChEBI" id="CHEBI:57540"/>
        <dbReference type="ChEBI" id="CHEBI:57945"/>
        <dbReference type="EC" id="1.1.1.399"/>
    </reaction>
</comment>
<dbReference type="Pfam" id="PF02826">
    <property type="entry name" value="2-Hacid_dh_C"/>
    <property type="match status" value="1"/>
</dbReference>
<comment type="similarity">
    <text evidence="3 12">Belongs to the D-isomer specific 2-hydroxyacid dehydrogenase family.</text>
</comment>
<dbReference type="EC" id="1.1.1.95" evidence="5"/>
<keyword evidence="15" id="KW-1185">Reference proteome</keyword>
<evidence type="ECO:0000256" key="1">
    <source>
        <dbReference type="ARBA" id="ARBA00003800"/>
    </source>
</evidence>
<dbReference type="InterPro" id="IPR006139">
    <property type="entry name" value="D-isomer_2_OHA_DH_cat_dom"/>
</dbReference>
<dbReference type="Gene3D" id="3.40.50.720">
    <property type="entry name" value="NAD(P)-binding Rossmann-like Domain"/>
    <property type="match status" value="2"/>
</dbReference>
<comment type="catalytic activity">
    <reaction evidence="11">
        <text>(2R)-3-phosphoglycerate + NAD(+) = 3-phosphooxypyruvate + NADH + H(+)</text>
        <dbReference type="Rhea" id="RHEA:12641"/>
        <dbReference type="ChEBI" id="CHEBI:15378"/>
        <dbReference type="ChEBI" id="CHEBI:18110"/>
        <dbReference type="ChEBI" id="CHEBI:57540"/>
        <dbReference type="ChEBI" id="CHEBI:57945"/>
        <dbReference type="ChEBI" id="CHEBI:58272"/>
        <dbReference type="EC" id="1.1.1.95"/>
    </reaction>
</comment>
<dbReference type="CDD" id="cd12174">
    <property type="entry name" value="PGDH_like_3"/>
    <property type="match status" value="1"/>
</dbReference>
<reference evidence="14 15" key="1">
    <citation type="submission" date="2017-05" db="EMBL/GenBank/DDBJ databases">
        <title>Lactobacillus nurukis nov., sp. nov., isolated from nuruk.</title>
        <authorList>
            <person name="Kim S.-J."/>
        </authorList>
    </citation>
    <scope>NUCLEOTIDE SEQUENCE [LARGE SCALE GENOMIC DNA]</scope>
    <source>
        <strain evidence="14 15">SYF10-1a</strain>
    </source>
</reference>
<dbReference type="InterPro" id="IPR006140">
    <property type="entry name" value="D-isomer_DH_NAD-bd"/>
</dbReference>
<evidence type="ECO:0000256" key="8">
    <source>
        <dbReference type="ARBA" id="ARBA00023027"/>
    </source>
</evidence>
<feature type="domain" description="ACT" evidence="13">
    <location>
        <begin position="315"/>
        <end position="388"/>
    </location>
</feature>
<name>A0A2N7AX99_9LACO</name>
<dbReference type="InterPro" id="IPR036291">
    <property type="entry name" value="NAD(P)-bd_dom_sf"/>
</dbReference>
<proteinExistence type="inferred from homology"/>
<dbReference type="PANTHER" id="PTHR42938:SF47">
    <property type="entry name" value="HYDROXYPYRUVATE REDUCTASE"/>
    <property type="match status" value="1"/>
</dbReference>
<dbReference type="AlphaFoldDB" id="A0A2N7AX99"/>
<dbReference type="InterPro" id="IPR029752">
    <property type="entry name" value="D-isomer_DH_CS1"/>
</dbReference>
<protein>
    <recommendedName>
        <fullName evidence="6">D-3-phosphoglycerate dehydrogenase</fullName>
        <ecNumber evidence="4">1.1.1.399</ecNumber>
        <ecNumber evidence="5">1.1.1.95</ecNumber>
    </recommendedName>
    <alternativeName>
        <fullName evidence="9">2-oxoglutarate reductase</fullName>
    </alternativeName>
</protein>
<dbReference type="SUPFAM" id="SSF55021">
    <property type="entry name" value="ACT-like"/>
    <property type="match status" value="1"/>
</dbReference>
<evidence type="ECO:0000256" key="5">
    <source>
        <dbReference type="ARBA" id="ARBA00013143"/>
    </source>
</evidence>
<organism evidence="14 15">
    <name type="scientific">Companilactobacillus nuruki</name>
    <dbReference type="NCBI Taxonomy" id="1993540"/>
    <lineage>
        <taxon>Bacteria</taxon>
        <taxon>Bacillati</taxon>
        <taxon>Bacillota</taxon>
        <taxon>Bacilli</taxon>
        <taxon>Lactobacillales</taxon>
        <taxon>Lactobacillaceae</taxon>
        <taxon>Companilactobacillus</taxon>
    </lineage>
</organism>
<dbReference type="PROSITE" id="PS51671">
    <property type="entry name" value="ACT"/>
    <property type="match status" value="1"/>
</dbReference>
<dbReference type="PROSITE" id="PS00065">
    <property type="entry name" value="D_2_HYDROXYACID_DH_1"/>
    <property type="match status" value="1"/>
</dbReference>
<dbReference type="SUPFAM" id="SSF51735">
    <property type="entry name" value="NAD(P)-binding Rossmann-fold domains"/>
    <property type="match status" value="1"/>
</dbReference>
<comment type="caution">
    <text evidence="14">The sequence shown here is derived from an EMBL/GenBank/DDBJ whole genome shotgun (WGS) entry which is preliminary data.</text>
</comment>
<dbReference type="PROSITE" id="PS00670">
    <property type="entry name" value="D_2_HYDROXYACID_DH_2"/>
    <property type="match status" value="1"/>
</dbReference>
<dbReference type="RefSeq" id="WP_102195154.1">
    <property type="nucleotide sequence ID" value="NZ_NIPR01000003.1"/>
</dbReference>
<dbReference type="EMBL" id="NIPR01000003">
    <property type="protein sequence ID" value="PMD73474.1"/>
    <property type="molecule type" value="Genomic_DNA"/>
</dbReference>
<evidence type="ECO:0000256" key="3">
    <source>
        <dbReference type="ARBA" id="ARBA00005854"/>
    </source>
</evidence>
<evidence type="ECO:0000313" key="15">
    <source>
        <dbReference type="Proteomes" id="UP000235649"/>
    </source>
</evidence>
<comment type="pathway">
    <text evidence="2">Amino-acid biosynthesis; L-serine biosynthesis; L-serine from 3-phospho-D-glycerate: step 1/3.</text>
</comment>
<dbReference type="OrthoDB" id="9805416at2"/>